<keyword evidence="2" id="KW-1185">Reference proteome</keyword>
<reference evidence="1 2" key="1">
    <citation type="journal article" date="2019" name="Commun. Biol.">
        <title>The bagworm genome reveals a unique fibroin gene that provides high tensile strength.</title>
        <authorList>
            <person name="Kono N."/>
            <person name="Nakamura H."/>
            <person name="Ohtoshi R."/>
            <person name="Tomita M."/>
            <person name="Numata K."/>
            <person name="Arakawa K."/>
        </authorList>
    </citation>
    <scope>NUCLEOTIDE SEQUENCE [LARGE SCALE GENOMIC DNA]</scope>
</reference>
<protein>
    <submittedName>
        <fullName evidence="1">Uncharacterized protein</fullName>
    </submittedName>
</protein>
<sequence>MVSRYRVANGSLWGTRYPPSVSSGLVSATEVLLEWNYICLGTRGNKMNKPLIKNQVDLEEENRCDAQQRTLVKSADKNKLIDLLSVKKKDDKIPGSGQGFLETVAKKGTRMTQEQSLDILGKFISDPWGLR</sequence>
<accession>A0A4C1YUD2</accession>
<name>A0A4C1YUD2_EUMVA</name>
<evidence type="ECO:0000313" key="2">
    <source>
        <dbReference type="Proteomes" id="UP000299102"/>
    </source>
</evidence>
<comment type="caution">
    <text evidence="1">The sequence shown here is derived from an EMBL/GenBank/DDBJ whole genome shotgun (WGS) entry which is preliminary data.</text>
</comment>
<dbReference type="EMBL" id="BGZK01001363">
    <property type="protein sequence ID" value="GBP78259.1"/>
    <property type="molecule type" value="Genomic_DNA"/>
</dbReference>
<dbReference type="Proteomes" id="UP000299102">
    <property type="component" value="Unassembled WGS sequence"/>
</dbReference>
<proteinExistence type="predicted"/>
<gene>
    <name evidence="1" type="ORF">EVAR_66290_1</name>
</gene>
<organism evidence="1 2">
    <name type="scientific">Eumeta variegata</name>
    <name type="common">Bagworm moth</name>
    <name type="synonym">Eumeta japonica</name>
    <dbReference type="NCBI Taxonomy" id="151549"/>
    <lineage>
        <taxon>Eukaryota</taxon>
        <taxon>Metazoa</taxon>
        <taxon>Ecdysozoa</taxon>
        <taxon>Arthropoda</taxon>
        <taxon>Hexapoda</taxon>
        <taxon>Insecta</taxon>
        <taxon>Pterygota</taxon>
        <taxon>Neoptera</taxon>
        <taxon>Endopterygota</taxon>
        <taxon>Lepidoptera</taxon>
        <taxon>Glossata</taxon>
        <taxon>Ditrysia</taxon>
        <taxon>Tineoidea</taxon>
        <taxon>Psychidae</taxon>
        <taxon>Oiketicinae</taxon>
        <taxon>Eumeta</taxon>
    </lineage>
</organism>
<dbReference type="AlphaFoldDB" id="A0A4C1YUD2"/>
<evidence type="ECO:0000313" key="1">
    <source>
        <dbReference type="EMBL" id="GBP78259.1"/>
    </source>
</evidence>